<dbReference type="PANTHER" id="PTHR31970">
    <property type="match status" value="1"/>
</dbReference>
<gene>
    <name evidence="2" type="ORF">Metli_0563</name>
</gene>
<feature type="transmembrane region" description="Helical" evidence="1">
    <location>
        <begin position="339"/>
        <end position="368"/>
    </location>
</feature>
<reference evidence="2 3" key="1">
    <citation type="submission" date="2011-08" db="EMBL/GenBank/DDBJ databases">
        <title>The complete genome of Methanofollis liminatans DSM 4140.</title>
        <authorList>
            <consortium name="US DOE Joint Genome Institute (JGI-PGF)"/>
            <person name="Lucas S."/>
            <person name="Han J."/>
            <person name="Lapidus A."/>
            <person name="Bruce D."/>
            <person name="Goodwin L."/>
            <person name="Pitluck S."/>
            <person name="Peters L."/>
            <person name="Kyrpides N."/>
            <person name="Mavromatis K."/>
            <person name="Ivanova N."/>
            <person name="Mikhailova N."/>
            <person name="Lu M."/>
            <person name="Detter J.C."/>
            <person name="Tapia R."/>
            <person name="Han C."/>
            <person name="Land M."/>
            <person name="Hauser L."/>
            <person name="Markowitz V."/>
            <person name="Cheng J.-F."/>
            <person name="Hugenholtz P."/>
            <person name="Woyke T."/>
            <person name="Wu D."/>
            <person name="Spring S."/>
            <person name="Schuler E."/>
            <person name="Brambilla E."/>
            <person name="Klenk H.-P."/>
            <person name="Eisen J.A."/>
        </authorList>
    </citation>
    <scope>NUCLEOTIDE SEQUENCE [LARGE SCALE GENOMIC DNA]</scope>
    <source>
        <strain evidence="2 3">DSM 4140</strain>
    </source>
</reference>
<dbReference type="Pfam" id="PF16983">
    <property type="entry name" value="MFS_MOT1"/>
    <property type="match status" value="2"/>
</dbReference>
<feature type="transmembrane region" description="Helical" evidence="1">
    <location>
        <begin position="310"/>
        <end position="327"/>
    </location>
</feature>
<accession>J1L1I3</accession>
<dbReference type="HOGENOM" id="CLU_032158_1_0_2"/>
<dbReference type="PANTHER" id="PTHR31970:SF9">
    <property type="entry name" value="MOLYBDATE TRANSPORTER 2"/>
    <property type="match status" value="1"/>
</dbReference>
<sequence>MADVMQAEEEKGQLPLKFSLGEAAGSVGDFGTILPIVLGVALVCEVNLAHIFLFFALWYAIAGIVYRLPIPIEPLKAVGAIAIAEGLTAGEIAGAGMLIGVIFLALGCCGSMTWLQNRIPVSVIRGVQAGLALILLRTSFGFLQSDPLYAGISVAIVILFFIAAIRWKINDVSALIVLAIGIGAGILTAGLPHFAMIPIPTLVIPGIEDLVYAGLYLVPPQFPLTLTNAILATSLLTLDLFKRDVPPDRLSRTIGIMNLVSVPFGGFPMCHGAGGLAAQHRFGARTGGANVIAGIIFLGFAFFFASPQSLALIPLGVFGGLLIFAAVELAKHSVKTDSYLVTGAIAALTILANITVAFVVGLALAYALRWRKEQLDRPKK</sequence>
<evidence type="ECO:0000313" key="2">
    <source>
        <dbReference type="EMBL" id="EJG06530.1"/>
    </source>
</evidence>
<feature type="transmembrane region" description="Helical" evidence="1">
    <location>
        <begin position="282"/>
        <end position="303"/>
    </location>
</feature>
<evidence type="ECO:0000256" key="1">
    <source>
        <dbReference type="SAM" id="Phobius"/>
    </source>
</evidence>
<feature type="transmembrane region" description="Helical" evidence="1">
    <location>
        <begin position="92"/>
        <end position="115"/>
    </location>
</feature>
<feature type="transmembrane region" description="Helical" evidence="1">
    <location>
        <begin position="148"/>
        <end position="167"/>
    </location>
</feature>
<dbReference type="AlphaFoldDB" id="J1L1I3"/>
<dbReference type="STRING" id="28892.Metli_0563"/>
<dbReference type="RefSeq" id="WP_004037807.1">
    <property type="nucleotide sequence ID" value="NZ_CM001555.1"/>
</dbReference>
<dbReference type="EMBL" id="CM001555">
    <property type="protein sequence ID" value="EJG06530.1"/>
    <property type="molecule type" value="Genomic_DNA"/>
</dbReference>
<feature type="transmembrane region" description="Helical" evidence="1">
    <location>
        <begin position="174"/>
        <end position="195"/>
    </location>
</feature>
<feature type="transmembrane region" description="Helical" evidence="1">
    <location>
        <begin position="23"/>
        <end position="44"/>
    </location>
</feature>
<feature type="transmembrane region" description="Helical" evidence="1">
    <location>
        <begin position="222"/>
        <end position="241"/>
    </location>
</feature>
<proteinExistence type="predicted"/>
<organism evidence="2 3">
    <name type="scientific">Methanofollis liminatans DSM 4140</name>
    <dbReference type="NCBI Taxonomy" id="28892"/>
    <lineage>
        <taxon>Archaea</taxon>
        <taxon>Methanobacteriati</taxon>
        <taxon>Methanobacteriota</taxon>
        <taxon>Stenosarchaea group</taxon>
        <taxon>Methanomicrobia</taxon>
        <taxon>Methanomicrobiales</taxon>
        <taxon>Methanomicrobiaceae</taxon>
        <taxon>Methanofollis</taxon>
    </lineage>
</organism>
<keyword evidence="3" id="KW-1185">Reference proteome</keyword>
<evidence type="ECO:0000313" key="3">
    <source>
        <dbReference type="Proteomes" id="UP000005095"/>
    </source>
</evidence>
<protein>
    <submittedName>
        <fullName evidence="2">Sulfate transporter</fullName>
    </submittedName>
</protein>
<dbReference type="Proteomes" id="UP000005095">
    <property type="component" value="Chromosome"/>
</dbReference>
<feature type="transmembrane region" description="Helical" evidence="1">
    <location>
        <begin position="122"/>
        <end position="142"/>
    </location>
</feature>
<keyword evidence="1" id="KW-0812">Transmembrane</keyword>
<dbReference type="InterPro" id="IPR031563">
    <property type="entry name" value="MOT1/MOT2"/>
</dbReference>
<name>J1L1I3_9EURY</name>
<feature type="transmembrane region" description="Helical" evidence="1">
    <location>
        <begin position="51"/>
        <end position="72"/>
    </location>
</feature>
<feature type="transmembrane region" description="Helical" evidence="1">
    <location>
        <begin position="253"/>
        <end position="276"/>
    </location>
</feature>
<keyword evidence="1" id="KW-1133">Transmembrane helix</keyword>
<keyword evidence="1" id="KW-0472">Membrane</keyword>
<dbReference type="GO" id="GO:0015098">
    <property type="term" value="F:molybdate ion transmembrane transporter activity"/>
    <property type="evidence" value="ECO:0007669"/>
    <property type="project" value="InterPro"/>
</dbReference>